<evidence type="ECO:0000313" key="3">
    <source>
        <dbReference type="Proteomes" id="UP000008888"/>
    </source>
</evidence>
<dbReference type="PANTHER" id="PTHR34322">
    <property type="entry name" value="TRANSPOSASE, Y1_TNP DOMAIN-CONTAINING"/>
    <property type="match status" value="1"/>
</dbReference>
<feature type="domain" description="Transposase IS200-like" evidence="1">
    <location>
        <begin position="9"/>
        <end position="123"/>
    </location>
</feature>
<dbReference type="RefSeq" id="WP_013820023.1">
    <property type="nucleotide sequence ID" value="NC_015572.1"/>
</dbReference>
<name>G0A703_METMM</name>
<reference key="2">
    <citation type="submission" date="2011-05" db="EMBL/GenBank/DDBJ databases">
        <title>Complete genome sequence of the aerobic marine methanotroph Methylomonas methanica MC09.</title>
        <authorList>
            <person name="Boden R."/>
            <person name="Cunliffe M."/>
            <person name="Scanlan J."/>
            <person name="Moussard H."/>
            <person name="Kits K.D."/>
            <person name="Klotz M."/>
            <person name="Jetten M."/>
            <person name="Vuilleumier S."/>
            <person name="Han J."/>
            <person name="Peters L."/>
            <person name="Mikhailova N."/>
            <person name="Teshima H."/>
            <person name="Tapia R."/>
            <person name="Kyrpides N."/>
            <person name="Ivanova N."/>
            <person name="Pagani I."/>
            <person name="Cheng J.-F."/>
            <person name="Goodwin L."/>
            <person name="Han C."/>
            <person name="Hauser L."/>
            <person name="Land M."/>
            <person name="Lapidus A."/>
            <person name="Lucas S."/>
            <person name="Pitluck S."/>
            <person name="Woyke T."/>
            <person name="Stein L.Y."/>
            <person name="Murrell C."/>
        </authorList>
    </citation>
    <scope>NUCLEOTIDE SEQUENCE</scope>
    <source>
        <strain>MC09</strain>
    </source>
</reference>
<evidence type="ECO:0000259" key="1">
    <source>
        <dbReference type="SMART" id="SM01321"/>
    </source>
</evidence>
<dbReference type="STRING" id="857087.Metme_3427"/>
<reference evidence="3" key="3">
    <citation type="submission" date="2011-05" db="EMBL/GenBank/DDBJ databases">
        <title>Complete sequence of Methylomonas methanica MC09.</title>
        <authorList>
            <consortium name="US DOE Joint Genome Institute"/>
            <person name="Lucas S."/>
            <person name="Han J."/>
            <person name="Lapidus A."/>
            <person name="Cheng J.-F."/>
            <person name="Goodwin L."/>
            <person name="Pitluck S."/>
            <person name="Peters L."/>
            <person name="Mikhailova N."/>
            <person name="Teshima H."/>
            <person name="Han C."/>
            <person name="Tapia R."/>
            <person name="Land M."/>
            <person name="Hauser L."/>
            <person name="Kyrpides N."/>
            <person name="Ivanova N."/>
            <person name="Pagani I."/>
            <person name="Stein L."/>
            <person name="Woyke T."/>
        </authorList>
    </citation>
    <scope>NUCLEOTIDE SEQUENCE [LARGE SCALE GENOMIC DNA]</scope>
    <source>
        <strain evidence="3">MC09</strain>
    </source>
</reference>
<dbReference type="Proteomes" id="UP000008888">
    <property type="component" value="Chromosome"/>
</dbReference>
<dbReference type="HOGENOM" id="CLU_068226_0_0_6"/>
<gene>
    <name evidence="2" type="ordered locus">Metme_3427</name>
</gene>
<reference evidence="2 3" key="1">
    <citation type="journal article" date="2011" name="J. Bacteriol.">
        <title>Complete Genome Sequence of the Aerobic Marine Methanotroph Methylomonas methanica MC09.</title>
        <authorList>
            <person name="Boden R."/>
            <person name="Cunliffe M."/>
            <person name="Scanlan J."/>
            <person name="Moussard H."/>
            <person name="Kits K.D."/>
            <person name="Klotz M.G."/>
            <person name="Jetten M.S."/>
            <person name="Vuilleumier S."/>
            <person name="Han J."/>
            <person name="Peters L."/>
            <person name="Mikhailova N."/>
            <person name="Teshima H."/>
            <person name="Tapia R."/>
            <person name="Kyrpides N."/>
            <person name="Ivanova N."/>
            <person name="Pagani I."/>
            <person name="Cheng J.F."/>
            <person name="Goodwin L."/>
            <person name="Han C."/>
            <person name="Hauser L."/>
            <person name="Land M.L."/>
            <person name="Lapidus A."/>
            <person name="Lucas S."/>
            <person name="Pitluck S."/>
            <person name="Woyke T."/>
            <person name="Stein L."/>
            <person name="Murrell J.C."/>
        </authorList>
    </citation>
    <scope>NUCLEOTIDE SEQUENCE [LARGE SCALE GENOMIC DNA]</scope>
    <source>
        <strain evidence="2 3">MC09</strain>
    </source>
</reference>
<dbReference type="SUPFAM" id="SSF143422">
    <property type="entry name" value="Transposase IS200-like"/>
    <property type="match status" value="1"/>
</dbReference>
<accession>G0A703</accession>
<keyword evidence="3" id="KW-1185">Reference proteome</keyword>
<dbReference type="GO" id="GO:0004803">
    <property type="term" value="F:transposase activity"/>
    <property type="evidence" value="ECO:0007669"/>
    <property type="project" value="InterPro"/>
</dbReference>
<dbReference type="PANTHER" id="PTHR34322:SF2">
    <property type="entry name" value="TRANSPOSASE IS200-LIKE DOMAIN-CONTAINING PROTEIN"/>
    <property type="match status" value="1"/>
</dbReference>
<dbReference type="AlphaFoldDB" id="G0A703"/>
<dbReference type="InterPro" id="IPR036515">
    <property type="entry name" value="Transposase_17_sf"/>
</dbReference>
<sequence length="333" mass="37937">MARPLRLELAGGLYHVTSRGNARNAIYLDDEDRLNWLELFSDVCARFNWICHAYCLMSNHYHVVVETVEGNLSKGMRQLNGVYTQTFNRRHQRVGHVFQGRYKAILVEKDSYLLELSRYVVLNPVRALMVNDVADWPWSSYRATVAQAPPLECLQVAWLLRQFSSNRAQAIVGYQNFVRAGVGLPPVWEGLRNQIFLGDKPFVEKLQRQINAESQALKEVPKVQRRALGRPLSDYVETIPDTKQGITQAYESGDYTMQQIADAFGVHYSTVSRAVKKRVFEMLDCKTCPLFPAYHALRKLAMDRKVSLGEMAKCSGQLFSDTQISCCSAIFIS</sequence>
<dbReference type="InterPro" id="IPR002686">
    <property type="entry name" value="Transposase_17"/>
</dbReference>
<organism evidence="2 3">
    <name type="scientific">Methylomonas methanica (strain DSM 25384 / MC09)</name>
    <dbReference type="NCBI Taxonomy" id="857087"/>
    <lineage>
        <taxon>Bacteria</taxon>
        <taxon>Pseudomonadati</taxon>
        <taxon>Pseudomonadota</taxon>
        <taxon>Gammaproteobacteria</taxon>
        <taxon>Methylococcales</taxon>
        <taxon>Methylococcaceae</taxon>
        <taxon>Methylomonas</taxon>
    </lineage>
</organism>
<dbReference type="EMBL" id="CP002738">
    <property type="protein sequence ID" value="AEG01797.1"/>
    <property type="molecule type" value="Genomic_DNA"/>
</dbReference>
<dbReference type="Pfam" id="PF01797">
    <property type="entry name" value="Y1_Tnp"/>
    <property type="match status" value="1"/>
</dbReference>
<protein>
    <recommendedName>
        <fullName evidence="1">Transposase IS200-like domain-containing protein</fullName>
    </recommendedName>
</protein>
<dbReference type="Gene3D" id="3.30.70.1290">
    <property type="entry name" value="Transposase IS200-like"/>
    <property type="match status" value="1"/>
</dbReference>
<dbReference type="GO" id="GO:0006313">
    <property type="term" value="P:DNA transposition"/>
    <property type="evidence" value="ECO:0007669"/>
    <property type="project" value="InterPro"/>
</dbReference>
<dbReference type="GO" id="GO:0003677">
    <property type="term" value="F:DNA binding"/>
    <property type="evidence" value="ECO:0007669"/>
    <property type="project" value="InterPro"/>
</dbReference>
<dbReference type="SMART" id="SM01321">
    <property type="entry name" value="Y1_Tnp"/>
    <property type="match status" value="1"/>
</dbReference>
<evidence type="ECO:0000313" key="2">
    <source>
        <dbReference type="EMBL" id="AEG01797.1"/>
    </source>
</evidence>
<dbReference type="eggNOG" id="COG1943">
    <property type="taxonomic scope" value="Bacteria"/>
</dbReference>
<dbReference type="KEGG" id="mmt:Metme_3427"/>
<proteinExistence type="predicted"/>